<dbReference type="GO" id="GO:0019441">
    <property type="term" value="P:L-tryptophan catabolic process to kynurenine"/>
    <property type="evidence" value="ECO:0007669"/>
    <property type="project" value="InterPro"/>
</dbReference>
<dbReference type="InterPro" id="IPR037175">
    <property type="entry name" value="KFase_sf"/>
</dbReference>
<dbReference type="PANTHER" id="PTHR34861">
    <property type="match status" value="1"/>
</dbReference>
<dbReference type="Proteomes" id="UP000613401">
    <property type="component" value="Unassembled WGS sequence"/>
</dbReference>
<evidence type="ECO:0000313" key="3">
    <source>
        <dbReference type="Proteomes" id="UP000613401"/>
    </source>
</evidence>
<protein>
    <recommendedName>
        <fullName evidence="4">Cyclase</fullName>
    </recommendedName>
</protein>
<reference evidence="2" key="1">
    <citation type="journal article" date="2020" name="Phytopathology">
        <title>Genome sequence and comparative analysis of Colletotrichum gloeosporioides isolated from Liriodendron leaves.</title>
        <authorList>
            <person name="Fu F.F."/>
            <person name="Hao Z."/>
            <person name="Wang P."/>
            <person name="Lu Y."/>
            <person name="Xue L.J."/>
            <person name="Wei G."/>
            <person name="Tian Y."/>
            <person name="Baishi H."/>
            <person name="Xu H."/>
            <person name="Shi J."/>
            <person name="Cheng T."/>
            <person name="Wang G."/>
            <person name="Yi Y."/>
            <person name="Chen J."/>
        </authorList>
    </citation>
    <scope>NUCLEOTIDE SEQUENCE</scope>
    <source>
        <strain evidence="2">Lc1</strain>
    </source>
</reference>
<dbReference type="EMBL" id="WVTB01000007">
    <property type="protein sequence ID" value="KAF3811160.1"/>
    <property type="molecule type" value="Genomic_DNA"/>
</dbReference>
<dbReference type="SUPFAM" id="SSF102198">
    <property type="entry name" value="Putative cyclase"/>
    <property type="match status" value="1"/>
</dbReference>
<dbReference type="GeneID" id="69008643"/>
<dbReference type="RefSeq" id="XP_045270319.1">
    <property type="nucleotide sequence ID" value="XM_045401590.1"/>
</dbReference>
<evidence type="ECO:0000256" key="1">
    <source>
        <dbReference type="ARBA" id="ARBA00007865"/>
    </source>
</evidence>
<gene>
    <name evidence="2" type="ORF">GCG54_00001474</name>
</gene>
<organism evidence="2 3">
    <name type="scientific">Colletotrichum gloeosporioides</name>
    <name type="common">Anthracnose fungus</name>
    <name type="synonym">Glomerella cingulata</name>
    <dbReference type="NCBI Taxonomy" id="474922"/>
    <lineage>
        <taxon>Eukaryota</taxon>
        <taxon>Fungi</taxon>
        <taxon>Dikarya</taxon>
        <taxon>Ascomycota</taxon>
        <taxon>Pezizomycotina</taxon>
        <taxon>Sordariomycetes</taxon>
        <taxon>Hypocreomycetidae</taxon>
        <taxon>Glomerellales</taxon>
        <taxon>Glomerellaceae</taxon>
        <taxon>Colletotrichum</taxon>
        <taxon>Colletotrichum gloeosporioides species complex</taxon>
    </lineage>
</organism>
<dbReference type="InterPro" id="IPR007325">
    <property type="entry name" value="KFase/CYL"/>
</dbReference>
<comment type="similarity">
    <text evidence="1">Belongs to the Cyclase 1 superfamily.</text>
</comment>
<evidence type="ECO:0000313" key="2">
    <source>
        <dbReference type="EMBL" id="KAF3811160.1"/>
    </source>
</evidence>
<dbReference type="Pfam" id="PF04199">
    <property type="entry name" value="Cyclase"/>
    <property type="match status" value="1"/>
</dbReference>
<proteinExistence type="inferred from homology"/>
<evidence type="ECO:0008006" key="4">
    <source>
        <dbReference type="Google" id="ProtNLM"/>
    </source>
</evidence>
<sequence length="362" mass="40247">MKRIQQLGQQLISNMASANVTLNKNGIPPFESLPLGNDDPRYSAWGLYGRDDELGTLNRLTDERVAAAAKSEIKTGARVSLNWSLTAQPEPFFARRSFHLELQVKAPFLANDDVWTFNSQSSSQWDGLRHCGYQEEKRFYNGVTMEQVHAVDENGKLSTVNGIQAWQKHGIVGRGVLVDYHSWRLSQNITYDPFAHDSIPASELKACLEAQGTEVRFGDILIVRTGNLSNPTSDAGSGLTYSGFMASHASKSASDLEVYRAAEPQTFSGVGQSEEALRWIWENFSAVAGDQPAFECWPRKDPQYWMHEILLGGWGMPIGELFDLEALAEKCKQEKRWSFFVSSEPCHVPGGVASPPNVLAIF</sequence>
<accession>A0A8H4FQW1</accession>
<comment type="caution">
    <text evidence="2">The sequence shown here is derived from an EMBL/GenBank/DDBJ whole genome shotgun (WGS) entry which is preliminary data.</text>
</comment>
<dbReference type="AlphaFoldDB" id="A0A8H4FQW1"/>
<dbReference type="PANTHER" id="PTHR34861:SF11">
    <property type="entry name" value="CYCLASE"/>
    <property type="match status" value="1"/>
</dbReference>
<keyword evidence="3" id="KW-1185">Reference proteome</keyword>
<dbReference type="GO" id="GO:0004061">
    <property type="term" value="F:arylformamidase activity"/>
    <property type="evidence" value="ECO:0007669"/>
    <property type="project" value="InterPro"/>
</dbReference>
<dbReference type="Gene3D" id="3.50.30.50">
    <property type="entry name" value="Putative cyclase"/>
    <property type="match status" value="1"/>
</dbReference>
<name>A0A8H4FQW1_COLGL</name>
<reference evidence="2" key="2">
    <citation type="submission" date="2020-03" db="EMBL/GenBank/DDBJ databases">
        <authorList>
            <person name="Fu F.-F."/>
            <person name="Chen J."/>
        </authorList>
    </citation>
    <scope>NUCLEOTIDE SEQUENCE</scope>
    <source>
        <strain evidence="2">Lc1</strain>
    </source>
</reference>